<dbReference type="GO" id="GO:0005886">
    <property type="term" value="C:plasma membrane"/>
    <property type="evidence" value="ECO:0007669"/>
    <property type="project" value="UniProtKB-SubCell"/>
</dbReference>
<feature type="transmembrane region" description="Helical" evidence="6">
    <location>
        <begin position="356"/>
        <end position="374"/>
    </location>
</feature>
<keyword evidence="4 6" id="KW-1133">Transmembrane helix</keyword>
<evidence type="ECO:0000256" key="6">
    <source>
        <dbReference type="SAM" id="Phobius"/>
    </source>
</evidence>
<dbReference type="PROSITE" id="PS50850">
    <property type="entry name" value="MFS"/>
    <property type="match status" value="1"/>
</dbReference>
<dbReference type="Gene3D" id="1.20.1250.20">
    <property type="entry name" value="MFS general substrate transporter like domains"/>
    <property type="match status" value="2"/>
</dbReference>
<evidence type="ECO:0000259" key="7">
    <source>
        <dbReference type="PROSITE" id="PS50850"/>
    </source>
</evidence>
<dbReference type="InterPro" id="IPR011701">
    <property type="entry name" value="MFS"/>
</dbReference>
<dbReference type="GO" id="GO:0022857">
    <property type="term" value="F:transmembrane transporter activity"/>
    <property type="evidence" value="ECO:0007669"/>
    <property type="project" value="InterPro"/>
</dbReference>
<keyword evidence="5 6" id="KW-0472">Membrane</keyword>
<dbReference type="RefSeq" id="WP_068040870.1">
    <property type="nucleotide sequence ID" value="NZ_JAAXOO010000008.1"/>
</dbReference>
<proteinExistence type="predicted"/>
<feature type="transmembrane region" description="Helical" evidence="6">
    <location>
        <begin position="202"/>
        <end position="220"/>
    </location>
</feature>
<evidence type="ECO:0000313" key="8">
    <source>
        <dbReference type="EMBL" id="NKY37254.1"/>
    </source>
</evidence>
<protein>
    <submittedName>
        <fullName evidence="8">MFS transporter</fullName>
    </submittedName>
</protein>
<dbReference type="AlphaFoldDB" id="A0A846XUR1"/>
<evidence type="ECO:0000256" key="3">
    <source>
        <dbReference type="ARBA" id="ARBA00022692"/>
    </source>
</evidence>
<evidence type="ECO:0000256" key="4">
    <source>
        <dbReference type="ARBA" id="ARBA00022989"/>
    </source>
</evidence>
<keyword evidence="2" id="KW-1003">Cell membrane</keyword>
<feature type="transmembrane region" description="Helical" evidence="6">
    <location>
        <begin position="69"/>
        <end position="89"/>
    </location>
</feature>
<dbReference type="InterPro" id="IPR050189">
    <property type="entry name" value="MFS_Efflux_Transporters"/>
</dbReference>
<sequence length="398" mass="41901">MNRHLYLLMLTMLIVVSSELQVPAMMPEMAEDLGVDTGRIGLLVSIFALGMALGGPVIAYALRHRPPKQALLTVVATYAVPEMLVPVVHEYWWVVLMRILTGCLAGAAVGLSIVYATKLAPSPDKIGEAVSIVLSGIMAGTVVGLPVSHFIAGRWNWQATFYLLGVAALAVFLVSLLALPPRNAATADDNAQDLRNLRLPTLWSRYLVSFLTIGAAYAAFSYFTPLLEQSAGFSADATTLILLAYGLCSLVGNLIVGKLADRHAVGVLRFGHALLFLSLGVLAIAGQVQPLVLAMVLIVGLAGVTMNPPLVTRVVEIGGAGSLVSTIHTSVITLGITVGTGVSAFTISTFGDDPGVAMWTGSVFALLAAITLALQSGRRKTHTRRPVREPAQSVVGAE</sequence>
<gene>
    <name evidence="8" type="ORF">HGA13_29910</name>
</gene>
<dbReference type="EMBL" id="JAAXOO010000008">
    <property type="protein sequence ID" value="NKY37254.1"/>
    <property type="molecule type" value="Genomic_DNA"/>
</dbReference>
<reference evidence="8 9" key="1">
    <citation type="submission" date="2020-04" db="EMBL/GenBank/DDBJ databases">
        <title>MicrobeNet Type strains.</title>
        <authorList>
            <person name="Nicholson A.C."/>
        </authorList>
    </citation>
    <scope>NUCLEOTIDE SEQUENCE [LARGE SCALE GENOMIC DNA]</scope>
    <source>
        <strain evidence="8 9">DSM 45078</strain>
    </source>
</reference>
<dbReference type="Proteomes" id="UP000565715">
    <property type="component" value="Unassembled WGS sequence"/>
</dbReference>
<feature type="transmembrane region" description="Helical" evidence="6">
    <location>
        <begin position="42"/>
        <end position="62"/>
    </location>
</feature>
<feature type="transmembrane region" description="Helical" evidence="6">
    <location>
        <begin position="95"/>
        <end position="117"/>
    </location>
</feature>
<dbReference type="Pfam" id="PF07690">
    <property type="entry name" value="MFS_1"/>
    <property type="match status" value="1"/>
</dbReference>
<dbReference type="InterPro" id="IPR036259">
    <property type="entry name" value="MFS_trans_sf"/>
</dbReference>
<feature type="transmembrane region" description="Helical" evidence="6">
    <location>
        <begin position="129"/>
        <end position="147"/>
    </location>
</feature>
<feature type="transmembrane region" description="Helical" evidence="6">
    <location>
        <begin position="323"/>
        <end position="350"/>
    </location>
</feature>
<dbReference type="PANTHER" id="PTHR43124:SF8">
    <property type="entry name" value="INNER MEMBRANE TRANSPORT PROTEIN YDHP"/>
    <property type="match status" value="1"/>
</dbReference>
<evidence type="ECO:0000256" key="1">
    <source>
        <dbReference type="ARBA" id="ARBA00004651"/>
    </source>
</evidence>
<keyword evidence="9" id="KW-1185">Reference proteome</keyword>
<feature type="transmembrane region" description="Helical" evidence="6">
    <location>
        <begin position="159"/>
        <end position="181"/>
    </location>
</feature>
<evidence type="ECO:0000256" key="2">
    <source>
        <dbReference type="ARBA" id="ARBA00022475"/>
    </source>
</evidence>
<feature type="transmembrane region" description="Helical" evidence="6">
    <location>
        <begin position="291"/>
        <end position="311"/>
    </location>
</feature>
<evidence type="ECO:0000256" key="5">
    <source>
        <dbReference type="ARBA" id="ARBA00023136"/>
    </source>
</evidence>
<feature type="domain" description="Major facilitator superfamily (MFS) profile" evidence="7">
    <location>
        <begin position="1"/>
        <end position="380"/>
    </location>
</feature>
<comment type="caution">
    <text evidence="8">The sequence shown here is derived from an EMBL/GenBank/DDBJ whole genome shotgun (WGS) entry which is preliminary data.</text>
</comment>
<dbReference type="CDD" id="cd17324">
    <property type="entry name" value="MFS_NepI_like"/>
    <property type="match status" value="1"/>
</dbReference>
<feature type="transmembrane region" description="Helical" evidence="6">
    <location>
        <begin position="267"/>
        <end position="285"/>
    </location>
</feature>
<evidence type="ECO:0000313" key="9">
    <source>
        <dbReference type="Proteomes" id="UP000565715"/>
    </source>
</evidence>
<dbReference type="InterPro" id="IPR020846">
    <property type="entry name" value="MFS_dom"/>
</dbReference>
<organism evidence="8 9">
    <name type="scientific">Nocardia speluncae</name>
    <dbReference type="NCBI Taxonomy" id="419477"/>
    <lineage>
        <taxon>Bacteria</taxon>
        <taxon>Bacillati</taxon>
        <taxon>Actinomycetota</taxon>
        <taxon>Actinomycetes</taxon>
        <taxon>Mycobacteriales</taxon>
        <taxon>Nocardiaceae</taxon>
        <taxon>Nocardia</taxon>
    </lineage>
</organism>
<feature type="transmembrane region" description="Helical" evidence="6">
    <location>
        <begin position="240"/>
        <end position="260"/>
    </location>
</feature>
<name>A0A846XUR1_9NOCA</name>
<keyword evidence="3 6" id="KW-0812">Transmembrane</keyword>
<accession>A0A846XUR1</accession>
<comment type="subcellular location">
    <subcellularLocation>
        <location evidence="1">Cell membrane</location>
        <topology evidence="1">Multi-pass membrane protein</topology>
    </subcellularLocation>
</comment>
<dbReference type="PANTHER" id="PTHR43124">
    <property type="entry name" value="PURINE EFFLUX PUMP PBUE"/>
    <property type="match status" value="1"/>
</dbReference>
<dbReference type="SUPFAM" id="SSF103473">
    <property type="entry name" value="MFS general substrate transporter"/>
    <property type="match status" value="1"/>
</dbReference>